<dbReference type="PANTHER" id="PTHR32308">
    <property type="entry name" value="LYASE BETA SUBUNIT, PUTATIVE (AFU_ORTHOLOGUE AFUA_4G13030)-RELATED"/>
    <property type="match status" value="1"/>
</dbReference>
<dbReference type="PIRSF" id="PIRSF015582">
    <property type="entry name" value="Cit_lyase_B"/>
    <property type="match status" value="1"/>
</dbReference>
<sequence length="274" mass="29036">MSLSPRTYLFAPATRPERFEKAARAGADAVIVDLEDAVEHARKDHARASLSTTLPALAPTARALNVQLLVRINSHGSPWYDADLDACAALDIDGIVIPKAEHVDEIVRIASLKPAWALHLLMETAAGFANLAALARAPHVERLMLGTVDLALDIGANEIGEPLHYYRSQILLFTRLAGLLPAVDGVCTTLDDPAALDDEVRRARAFGFGAKLCVHPKQIAPVTAGLGPTPRELQWATRVCEVAGSGAAIAVDGKLVDAPVLAQARRILAAAGHA</sequence>
<feature type="binding site" evidence="4">
    <location>
        <position position="71"/>
    </location>
    <ligand>
        <name>substrate</name>
    </ligand>
</feature>
<evidence type="ECO:0000256" key="5">
    <source>
        <dbReference type="PIRSR" id="PIRSR015582-2"/>
    </source>
</evidence>
<dbReference type="GO" id="GO:0000287">
    <property type="term" value="F:magnesium ion binding"/>
    <property type="evidence" value="ECO:0007669"/>
    <property type="project" value="TreeGrafter"/>
</dbReference>
<dbReference type="Gene3D" id="3.20.20.60">
    <property type="entry name" value="Phosphoenolpyruvate-binding domains"/>
    <property type="match status" value="1"/>
</dbReference>
<protein>
    <submittedName>
        <fullName evidence="7">Citrate lyase beta chain</fullName>
        <ecNumber evidence="7">4.1.3.6</ecNumber>
    </submittedName>
</protein>
<keyword evidence="3 5" id="KW-0460">Magnesium</keyword>
<reference evidence="7 8" key="1">
    <citation type="submission" date="2019-08" db="EMBL/GenBank/DDBJ databases">
        <authorList>
            <person name="Herpell B J."/>
        </authorList>
    </citation>
    <scope>NUCLEOTIDE SEQUENCE [LARGE SCALE GENOMIC DNA]</scope>
    <source>
        <strain evidence="8">Msb3</strain>
    </source>
</reference>
<dbReference type="EMBL" id="LR699554">
    <property type="protein sequence ID" value="VVD33449.1"/>
    <property type="molecule type" value="Genomic_DNA"/>
</dbReference>
<dbReference type="RefSeq" id="WP_007177729.1">
    <property type="nucleotide sequence ID" value="NZ_LR699554.1"/>
</dbReference>
<dbReference type="Proteomes" id="UP000325811">
    <property type="component" value="Chromosome II"/>
</dbReference>
<name>A0A5Q4ZMW5_9BURK</name>
<dbReference type="InterPro" id="IPR011206">
    <property type="entry name" value="Citrate_lyase_beta/mcl1/mcl2"/>
</dbReference>
<evidence type="ECO:0000259" key="6">
    <source>
        <dbReference type="Pfam" id="PF03328"/>
    </source>
</evidence>
<evidence type="ECO:0000256" key="1">
    <source>
        <dbReference type="ARBA" id="ARBA00001946"/>
    </source>
</evidence>
<accession>A0A5Q4ZMW5</accession>
<dbReference type="PANTHER" id="PTHR32308:SF10">
    <property type="entry name" value="CITRATE LYASE SUBUNIT BETA"/>
    <property type="match status" value="1"/>
</dbReference>
<organism evidence="7 8">
    <name type="scientific">Paraburkholderia dioscoreae</name>
    <dbReference type="NCBI Taxonomy" id="2604047"/>
    <lineage>
        <taxon>Bacteria</taxon>
        <taxon>Pseudomonadati</taxon>
        <taxon>Pseudomonadota</taxon>
        <taxon>Betaproteobacteria</taxon>
        <taxon>Burkholderiales</taxon>
        <taxon>Burkholderiaceae</taxon>
        <taxon>Paraburkholderia</taxon>
    </lineage>
</organism>
<feature type="binding site" evidence="4">
    <location>
        <position position="123"/>
    </location>
    <ligand>
        <name>substrate</name>
    </ligand>
</feature>
<evidence type="ECO:0000256" key="2">
    <source>
        <dbReference type="ARBA" id="ARBA00022723"/>
    </source>
</evidence>
<feature type="domain" description="HpcH/HpaI aldolase/citrate lyase" evidence="6">
    <location>
        <begin position="6"/>
        <end position="216"/>
    </location>
</feature>
<keyword evidence="2 5" id="KW-0479">Metal-binding</keyword>
<evidence type="ECO:0000256" key="3">
    <source>
        <dbReference type="ARBA" id="ARBA00022842"/>
    </source>
</evidence>
<dbReference type="SUPFAM" id="SSF51621">
    <property type="entry name" value="Phosphoenolpyruvate/pyruvate domain"/>
    <property type="match status" value="1"/>
</dbReference>
<evidence type="ECO:0000313" key="8">
    <source>
        <dbReference type="Proteomes" id="UP000325811"/>
    </source>
</evidence>
<proteinExistence type="predicted"/>
<dbReference type="AlphaFoldDB" id="A0A5Q4ZMW5"/>
<dbReference type="GO" id="GO:0006107">
    <property type="term" value="P:oxaloacetate metabolic process"/>
    <property type="evidence" value="ECO:0007669"/>
    <property type="project" value="TreeGrafter"/>
</dbReference>
<dbReference type="InterPro" id="IPR005000">
    <property type="entry name" value="Aldolase/citrate-lyase_domain"/>
</dbReference>
<feature type="binding site" evidence="5">
    <location>
        <position position="149"/>
    </location>
    <ligand>
        <name>Mg(2+)</name>
        <dbReference type="ChEBI" id="CHEBI:18420"/>
    </ligand>
</feature>
<dbReference type="GO" id="GO:0008815">
    <property type="term" value="F:citrate (pro-3S)-lyase activity"/>
    <property type="evidence" value="ECO:0007669"/>
    <property type="project" value="UniProtKB-EC"/>
</dbReference>
<dbReference type="InterPro" id="IPR015813">
    <property type="entry name" value="Pyrv/PenolPyrv_kinase-like_dom"/>
</dbReference>
<dbReference type="EC" id="4.1.3.6" evidence="7"/>
<dbReference type="Pfam" id="PF03328">
    <property type="entry name" value="HpcH_HpaI"/>
    <property type="match status" value="1"/>
</dbReference>
<gene>
    <name evidence="7" type="ORF">PDMSB3_2165</name>
</gene>
<dbReference type="InterPro" id="IPR040442">
    <property type="entry name" value="Pyrv_kinase-like_dom_sf"/>
</dbReference>
<keyword evidence="8" id="KW-1185">Reference proteome</keyword>
<keyword evidence="7" id="KW-0456">Lyase</keyword>
<feature type="binding site" evidence="5">
    <location>
        <position position="123"/>
    </location>
    <ligand>
        <name>Mg(2+)</name>
        <dbReference type="ChEBI" id="CHEBI:18420"/>
    </ligand>
</feature>
<dbReference type="KEGG" id="pdio:PDMSB3_2165.1"/>
<evidence type="ECO:0000313" key="7">
    <source>
        <dbReference type="EMBL" id="VVD33449.1"/>
    </source>
</evidence>
<comment type="cofactor">
    <cofactor evidence="1">
        <name>Mg(2+)</name>
        <dbReference type="ChEBI" id="CHEBI:18420"/>
    </cofactor>
</comment>
<evidence type="ECO:0000256" key="4">
    <source>
        <dbReference type="PIRSR" id="PIRSR015582-1"/>
    </source>
</evidence>